<keyword evidence="2" id="KW-0560">Oxidoreductase</keyword>
<comment type="caution">
    <text evidence="5">The sequence shown here is derived from an EMBL/GenBank/DDBJ whole genome shotgun (WGS) entry which is preliminary data.</text>
</comment>
<reference evidence="5 6" key="2">
    <citation type="submission" date="2019-02" db="EMBL/GenBank/DDBJ databases">
        <title>'Lichenibacterium ramalinii' gen. nov. sp. nov., 'Lichenibacterium minor' gen. nov. sp. nov.</title>
        <authorList>
            <person name="Pankratov T."/>
        </authorList>
    </citation>
    <scope>NUCLEOTIDE SEQUENCE [LARGE SCALE GENOMIC DNA]</scope>
    <source>
        <strain evidence="5 6">RmlP001</strain>
    </source>
</reference>
<comment type="similarity">
    <text evidence="1">Belongs to the Gfo/Idh/MocA family.</text>
</comment>
<dbReference type="InterPro" id="IPR050984">
    <property type="entry name" value="Gfo/Idh/MocA_domain"/>
</dbReference>
<evidence type="ECO:0000256" key="2">
    <source>
        <dbReference type="ARBA" id="ARBA00023002"/>
    </source>
</evidence>
<accession>A0A4Q2RCI0</accession>
<evidence type="ECO:0000313" key="6">
    <source>
        <dbReference type="Proteomes" id="UP000289411"/>
    </source>
</evidence>
<dbReference type="InterPro" id="IPR000683">
    <property type="entry name" value="Gfo/Idh/MocA-like_OxRdtase_N"/>
</dbReference>
<gene>
    <name evidence="5" type="ORF">D3272_09690</name>
</gene>
<evidence type="ECO:0000256" key="1">
    <source>
        <dbReference type="ARBA" id="ARBA00010928"/>
    </source>
</evidence>
<dbReference type="RefSeq" id="WP_129218970.1">
    <property type="nucleotide sequence ID" value="NZ_QYBC01000007.1"/>
</dbReference>
<dbReference type="InterPro" id="IPR036291">
    <property type="entry name" value="NAD(P)-bd_dom_sf"/>
</dbReference>
<dbReference type="Proteomes" id="UP000289411">
    <property type="component" value="Unassembled WGS sequence"/>
</dbReference>
<keyword evidence="6" id="KW-1185">Reference proteome</keyword>
<feature type="domain" description="Gfo/Idh/MocA-like oxidoreductase N-terminal" evidence="3">
    <location>
        <begin position="7"/>
        <end position="122"/>
    </location>
</feature>
<name>A0A4Q2RCI0_9HYPH</name>
<dbReference type="GO" id="GO:0016491">
    <property type="term" value="F:oxidoreductase activity"/>
    <property type="evidence" value="ECO:0007669"/>
    <property type="project" value="UniProtKB-KW"/>
</dbReference>
<dbReference type="Gene3D" id="3.40.50.720">
    <property type="entry name" value="NAD(P)-binding Rossmann-like Domain"/>
    <property type="match status" value="1"/>
</dbReference>
<dbReference type="AlphaFoldDB" id="A0A4Q2RCI0"/>
<protein>
    <submittedName>
        <fullName evidence="5">Gfo/Idh/MocA family oxidoreductase</fullName>
    </submittedName>
</protein>
<dbReference type="Gene3D" id="3.30.360.10">
    <property type="entry name" value="Dihydrodipicolinate Reductase, domain 2"/>
    <property type="match status" value="1"/>
</dbReference>
<dbReference type="GO" id="GO:0000166">
    <property type="term" value="F:nucleotide binding"/>
    <property type="evidence" value="ECO:0007669"/>
    <property type="project" value="InterPro"/>
</dbReference>
<dbReference type="SUPFAM" id="SSF51735">
    <property type="entry name" value="NAD(P)-binding Rossmann-fold domains"/>
    <property type="match status" value="1"/>
</dbReference>
<dbReference type="EMBL" id="QYBC01000007">
    <property type="protein sequence ID" value="RYB05220.1"/>
    <property type="molecule type" value="Genomic_DNA"/>
</dbReference>
<dbReference type="PANTHER" id="PTHR22604">
    <property type="entry name" value="OXIDOREDUCTASES"/>
    <property type="match status" value="1"/>
</dbReference>
<evidence type="ECO:0000313" key="5">
    <source>
        <dbReference type="EMBL" id="RYB05220.1"/>
    </source>
</evidence>
<organism evidence="5 6">
    <name type="scientific">Lichenibacterium ramalinae</name>
    <dbReference type="NCBI Taxonomy" id="2316527"/>
    <lineage>
        <taxon>Bacteria</taxon>
        <taxon>Pseudomonadati</taxon>
        <taxon>Pseudomonadota</taxon>
        <taxon>Alphaproteobacteria</taxon>
        <taxon>Hyphomicrobiales</taxon>
        <taxon>Lichenihabitantaceae</taxon>
        <taxon>Lichenibacterium</taxon>
    </lineage>
</organism>
<evidence type="ECO:0000259" key="3">
    <source>
        <dbReference type="Pfam" id="PF01408"/>
    </source>
</evidence>
<dbReference type="SUPFAM" id="SSF55347">
    <property type="entry name" value="Glyceraldehyde-3-phosphate dehydrogenase-like, C-terminal domain"/>
    <property type="match status" value="1"/>
</dbReference>
<dbReference type="PANTHER" id="PTHR22604:SF105">
    <property type="entry name" value="TRANS-1,2-DIHYDROBENZENE-1,2-DIOL DEHYDROGENASE"/>
    <property type="match status" value="1"/>
</dbReference>
<reference evidence="5 6" key="1">
    <citation type="submission" date="2018-09" db="EMBL/GenBank/DDBJ databases">
        <authorList>
            <person name="Grouzdev D.S."/>
            <person name="Krutkina M.S."/>
        </authorList>
    </citation>
    <scope>NUCLEOTIDE SEQUENCE [LARGE SCALE GENOMIC DNA]</scope>
    <source>
        <strain evidence="5 6">RmlP001</strain>
    </source>
</reference>
<evidence type="ECO:0000259" key="4">
    <source>
        <dbReference type="Pfam" id="PF22725"/>
    </source>
</evidence>
<dbReference type="Pfam" id="PF22725">
    <property type="entry name" value="GFO_IDH_MocA_C3"/>
    <property type="match status" value="1"/>
</dbReference>
<dbReference type="OrthoDB" id="9774191at2"/>
<feature type="domain" description="GFO/IDH/MocA-like oxidoreductase" evidence="4">
    <location>
        <begin position="132"/>
        <end position="249"/>
    </location>
</feature>
<dbReference type="Pfam" id="PF01408">
    <property type="entry name" value="GFO_IDH_MocA"/>
    <property type="match status" value="1"/>
</dbReference>
<sequence>MDKVKWGVLSTAKIGLSQVVPALQASEHATVAAIASRGQGAAQAAAVSLGIPKAYGSYEELLADPEIEVVYNPLPNHLHLTWSLKALEAGKHVLCEKPLTLDAGEAAKLAEASSRAGRLVAEAFMVRHHPQWRLVKEIAGSGRIGEVRAVQTVFSYFNSDPSNIRNRADMGGGGLYDIGCYAINTARYLLDGEPERVMGLFDTDPALGVDRLISGIAAFPGHRHLSFTCATQLSPCQHVRVLGTRGRIEVAVPFNAPSGAPTHIAVDDGRDLVGGGREEIEIAPCDQYTLQGDAFSRAVRGEEPLEWGIADAVLNMRVIDAFFRSARSAGWEQP</sequence>
<proteinExistence type="inferred from homology"/>
<dbReference type="InterPro" id="IPR055170">
    <property type="entry name" value="GFO_IDH_MocA-like_dom"/>
</dbReference>